<dbReference type="Proteomes" id="UP001597181">
    <property type="component" value="Unassembled WGS sequence"/>
</dbReference>
<organism evidence="4 5">
    <name type="scientific">Leucobacter albus</name>
    <dbReference type="NCBI Taxonomy" id="272210"/>
    <lineage>
        <taxon>Bacteria</taxon>
        <taxon>Bacillati</taxon>
        <taxon>Actinomycetota</taxon>
        <taxon>Actinomycetes</taxon>
        <taxon>Micrococcales</taxon>
        <taxon>Microbacteriaceae</taxon>
        <taxon>Leucobacter</taxon>
    </lineage>
</organism>
<evidence type="ECO:0000313" key="5">
    <source>
        <dbReference type="Proteomes" id="UP001597181"/>
    </source>
</evidence>
<dbReference type="Pfam" id="PF20990">
    <property type="entry name" value="DUF2207_C"/>
    <property type="match status" value="1"/>
</dbReference>
<evidence type="ECO:0000256" key="1">
    <source>
        <dbReference type="SAM" id="Phobius"/>
    </source>
</evidence>
<proteinExistence type="predicted"/>
<feature type="transmembrane region" description="Helical" evidence="1">
    <location>
        <begin position="272"/>
        <end position="292"/>
    </location>
</feature>
<protein>
    <submittedName>
        <fullName evidence="4">DUF2207 domain-containing protein</fullName>
    </submittedName>
</protein>
<evidence type="ECO:0000259" key="2">
    <source>
        <dbReference type="Pfam" id="PF09972"/>
    </source>
</evidence>
<dbReference type="EMBL" id="JBHTLY010000001">
    <property type="protein sequence ID" value="MFD1200753.1"/>
    <property type="molecule type" value="Genomic_DNA"/>
</dbReference>
<comment type="caution">
    <text evidence="4">The sequence shown here is derived from an EMBL/GenBank/DDBJ whole genome shotgun (WGS) entry which is preliminary data.</text>
</comment>
<keyword evidence="5" id="KW-1185">Reference proteome</keyword>
<feature type="transmembrane region" description="Helical" evidence="1">
    <location>
        <begin position="20"/>
        <end position="37"/>
    </location>
</feature>
<feature type="domain" description="DUF2207" evidence="2">
    <location>
        <begin position="78"/>
        <end position="199"/>
    </location>
</feature>
<keyword evidence="1" id="KW-0812">Transmembrane</keyword>
<sequence>MGGLNPVGAARSLRRRAARALGLGLIAGVVAFGALFAPPGTVPLRAADPPPAAASVDDYYYSAWHVELSVSADAAGRSVARVTETITAQFPDSDVNRGIVRGIPIDYAGWSTDPRDFSVTDEAGRAVPFRVSDAQGARLVGIGDANYVHGEQTYVLGYTLSDVILPVDDGPGDELYWDLMGTDHGPRIDSFTAEVTFSPETATALDGNIACYSGLFLGGARCSFTGTGTPDAPITIAPMELSRDHGVTLAVGLTPGAFAQPPNRRPSFTLQALPLIVSGLAAAGGIAIPFVVRSERQRRRVARGTIVPQYDVPAHLPPLIAAPLIGRSAAPAGPAQIVHLAVNGVTRLEDGPSALQGGAPQPVIRVLDPNRVRDPLDHQALQTFVPGAAPGSAIVVPQRSTPFASGVAALERAGGAEAVHRGYLTKDRLRGSAWLGFSVLVLAVLGFVLGWVTFGVRGPGAPALAVLISAVAITPTFYAMKRHLVCTPSGAEVAEWLAGVELFIRVAEADRLRVLQSYSGAERRQVGELNVIELYEKLLPYAMLFKLEREWSEVLRVRYEANPQYSAPWYPELNHSRFGSLSSSMTRYTGALASASRFSTYSGGASFGSYSGSSGSSGGGYVGGGGGGGFTHGR</sequence>
<keyword evidence="1" id="KW-0472">Membrane</keyword>
<feature type="domain" description="Predicted membrane protein YciQ-like C-terminal" evidence="3">
    <location>
        <begin position="309"/>
        <end position="554"/>
    </location>
</feature>
<accession>A0ABW3TL15</accession>
<reference evidence="5" key="1">
    <citation type="journal article" date="2019" name="Int. J. Syst. Evol. Microbiol.">
        <title>The Global Catalogue of Microorganisms (GCM) 10K type strain sequencing project: providing services to taxonomists for standard genome sequencing and annotation.</title>
        <authorList>
            <consortium name="The Broad Institute Genomics Platform"/>
            <consortium name="The Broad Institute Genome Sequencing Center for Infectious Disease"/>
            <person name="Wu L."/>
            <person name="Ma J."/>
        </authorList>
    </citation>
    <scope>NUCLEOTIDE SEQUENCE [LARGE SCALE GENOMIC DNA]</scope>
    <source>
        <strain evidence="5">CCUG 50213</strain>
    </source>
</reference>
<name>A0ABW3TL15_9MICO</name>
<dbReference type="InterPro" id="IPR048389">
    <property type="entry name" value="YciQ-like_C"/>
</dbReference>
<evidence type="ECO:0000259" key="3">
    <source>
        <dbReference type="Pfam" id="PF20990"/>
    </source>
</evidence>
<feature type="transmembrane region" description="Helical" evidence="1">
    <location>
        <begin position="460"/>
        <end position="480"/>
    </location>
</feature>
<dbReference type="InterPro" id="IPR018702">
    <property type="entry name" value="DUF2207"/>
</dbReference>
<gene>
    <name evidence="4" type="ORF">ACFQ3U_02445</name>
</gene>
<keyword evidence="1" id="KW-1133">Transmembrane helix</keyword>
<dbReference type="Pfam" id="PF09972">
    <property type="entry name" value="DUF2207"/>
    <property type="match status" value="1"/>
</dbReference>
<evidence type="ECO:0000313" key="4">
    <source>
        <dbReference type="EMBL" id="MFD1200753.1"/>
    </source>
</evidence>
<feature type="transmembrane region" description="Helical" evidence="1">
    <location>
        <begin position="433"/>
        <end position="454"/>
    </location>
</feature>